<evidence type="ECO:0000256" key="1">
    <source>
        <dbReference type="ARBA" id="ARBA00004418"/>
    </source>
</evidence>
<feature type="chain" id="PRO_5045002851" description="Flagella basal body P-ring formation protein FlgA" evidence="4">
    <location>
        <begin position="26"/>
        <end position="228"/>
    </location>
</feature>
<feature type="domain" description="SAF" evidence="5">
    <location>
        <begin position="104"/>
        <end position="166"/>
    </location>
</feature>
<evidence type="ECO:0000313" key="6">
    <source>
        <dbReference type="EMBL" id="GGC10002.1"/>
    </source>
</evidence>
<keyword evidence="7" id="KW-1185">Reference proteome</keyword>
<evidence type="ECO:0000313" key="7">
    <source>
        <dbReference type="Proteomes" id="UP000645462"/>
    </source>
</evidence>
<keyword evidence="3 4" id="KW-0574">Periplasm</keyword>
<dbReference type="Pfam" id="PF13144">
    <property type="entry name" value="ChapFlgA"/>
    <property type="match status" value="1"/>
</dbReference>
<dbReference type="PANTHER" id="PTHR36307">
    <property type="entry name" value="FLAGELLA BASAL BODY P-RING FORMATION PROTEIN FLGA"/>
    <property type="match status" value="1"/>
</dbReference>
<dbReference type="NCBIfam" id="TIGR03170">
    <property type="entry name" value="flgA_cterm"/>
    <property type="match status" value="1"/>
</dbReference>
<proteinExistence type="inferred from homology"/>
<dbReference type="Gene3D" id="2.30.30.760">
    <property type="match status" value="1"/>
</dbReference>
<dbReference type="Gene3D" id="3.90.1210.10">
    <property type="entry name" value="Antifreeze-like/N-acetylneuraminic acid synthase C-terminal domain"/>
    <property type="match status" value="1"/>
</dbReference>
<dbReference type="InterPro" id="IPR017585">
    <property type="entry name" value="SAF_FlgA"/>
</dbReference>
<dbReference type="InterPro" id="IPR013974">
    <property type="entry name" value="SAF"/>
</dbReference>
<evidence type="ECO:0000259" key="5">
    <source>
        <dbReference type="SMART" id="SM00858"/>
    </source>
</evidence>
<dbReference type="PANTHER" id="PTHR36307:SF1">
    <property type="entry name" value="FLAGELLA BASAL BODY P-RING FORMATION PROTEIN FLGA"/>
    <property type="match status" value="1"/>
</dbReference>
<reference evidence="7" key="1">
    <citation type="journal article" date="2019" name="Int. J. Syst. Evol. Microbiol.">
        <title>The Global Catalogue of Microorganisms (GCM) 10K type strain sequencing project: providing services to taxonomists for standard genome sequencing and annotation.</title>
        <authorList>
            <consortium name="The Broad Institute Genomics Platform"/>
            <consortium name="The Broad Institute Genome Sequencing Center for Infectious Disease"/>
            <person name="Wu L."/>
            <person name="Ma J."/>
        </authorList>
    </citation>
    <scope>NUCLEOTIDE SEQUENCE [LARGE SCALE GENOMIC DNA]</scope>
    <source>
        <strain evidence="7">CGMCC 1.12478</strain>
    </source>
</reference>
<gene>
    <name evidence="6" type="ORF">GCM10011363_28310</name>
</gene>
<keyword evidence="2 4" id="KW-0732">Signal</keyword>
<sequence length="228" mass="23538">MIRQFRILLAALVVLATSGSGPVQTMAGQGVSSLVLIEEAVLSDGALSIPADGEVQIFLPSGVPDTALAIEAFSFDPRAGIFAVRMLLTDGQSLGFRGQASVTVPASVPVRRLQPGEILTDADLAPASVLLATLPSSTLRLTEDLVGKEVRRTLLAGRPVPGGSIQEPRAVLRGEKVTISYSHKGLDLSATGRALEDGALGDVVRVVNLSSNRTISAAVAGPGLVKVQ</sequence>
<dbReference type="SMART" id="SM00858">
    <property type="entry name" value="SAF"/>
    <property type="match status" value="1"/>
</dbReference>
<name>A0ABQ1KVQ7_9RHOB</name>
<feature type="signal peptide" evidence="4">
    <location>
        <begin position="1"/>
        <end position="25"/>
    </location>
</feature>
<comment type="subcellular location">
    <subcellularLocation>
        <location evidence="1 4">Periplasm</location>
    </subcellularLocation>
</comment>
<evidence type="ECO:0000256" key="4">
    <source>
        <dbReference type="RuleBase" id="RU362063"/>
    </source>
</evidence>
<dbReference type="RefSeq" id="WP_188482707.1">
    <property type="nucleotide sequence ID" value="NZ_BMFC01000007.1"/>
</dbReference>
<dbReference type="InterPro" id="IPR039246">
    <property type="entry name" value="Flagellar_FlgA"/>
</dbReference>
<dbReference type="CDD" id="cd11614">
    <property type="entry name" value="SAF_CpaB_FlgA_like"/>
    <property type="match status" value="1"/>
</dbReference>
<dbReference type="EMBL" id="BMFC01000007">
    <property type="protein sequence ID" value="GGC10002.1"/>
    <property type="molecule type" value="Genomic_DNA"/>
</dbReference>
<evidence type="ECO:0000256" key="3">
    <source>
        <dbReference type="ARBA" id="ARBA00022764"/>
    </source>
</evidence>
<keyword evidence="4" id="KW-1005">Bacterial flagellum biogenesis</keyword>
<organism evidence="6 7">
    <name type="scientific">Marivita lacus</name>
    <dbReference type="NCBI Taxonomy" id="1323742"/>
    <lineage>
        <taxon>Bacteria</taxon>
        <taxon>Pseudomonadati</taxon>
        <taxon>Pseudomonadota</taxon>
        <taxon>Alphaproteobacteria</taxon>
        <taxon>Rhodobacterales</taxon>
        <taxon>Roseobacteraceae</taxon>
        <taxon>Marivita</taxon>
    </lineage>
</organism>
<protein>
    <recommendedName>
        <fullName evidence="4">Flagella basal body P-ring formation protein FlgA</fullName>
    </recommendedName>
</protein>
<evidence type="ECO:0000256" key="2">
    <source>
        <dbReference type="ARBA" id="ARBA00022729"/>
    </source>
</evidence>
<comment type="caution">
    <text evidence="6">The sequence shown here is derived from an EMBL/GenBank/DDBJ whole genome shotgun (WGS) entry which is preliminary data.</text>
</comment>
<comment type="similarity">
    <text evidence="4">Belongs to the FlgA family.</text>
</comment>
<comment type="function">
    <text evidence="4">Involved in the assembly process of the P-ring formation. It may associate with FlgF on the rod constituting a structure essential for the P-ring assembly or may act as a modulator protein for the P-ring assembly.</text>
</comment>
<dbReference type="Proteomes" id="UP000645462">
    <property type="component" value="Unassembled WGS sequence"/>
</dbReference>
<accession>A0ABQ1KVQ7</accession>